<feature type="domain" description="Protein kinase" evidence="8">
    <location>
        <begin position="93"/>
        <end position="385"/>
    </location>
</feature>
<dbReference type="SUPFAM" id="SSF56112">
    <property type="entry name" value="Protein kinase-like (PK-like)"/>
    <property type="match status" value="1"/>
</dbReference>
<dbReference type="Gene3D" id="1.10.510.10">
    <property type="entry name" value="Transferase(Phosphotransferase) domain 1"/>
    <property type="match status" value="1"/>
</dbReference>
<dbReference type="PROSITE" id="PS50011">
    <property type="entry name" value="PROTEIN_KINASE_DOM"/>
    <property type="match status" value="1"/>
</dbReference>
<feature type="region of interest" description="Disordered" evidence="7">
    <location>
        <begin position="403"/>
        <end position="422"/>
    </location>
</feature>
<evidence type="ECO:0000256" key="4">
    <source>
        <dbReference type="ARBA" id="ARBA00022777"/>
    </source>
</evidence>
<keyword evidence="9" id="KW-0670">Pyruvate</keyword>
<dbReference type="PANTHER" id="PTHR24350">
    <property type="entry name" value="SERINE/THREONINE-PROTEIN KINASE IAL-RELATED"/>
    <property type="match status" value="1"/>
</dbReference>
<feature type="active site" description="Proton acceptor" evidence="6">
    <location>
        <position position="229"/>
    </location>
</feature>
<evidence type="ECO:0000256" key="5">
    <source>
        <dbReference type="ARBA" id="ARBA00022840"/>
    </source>
</evidence>
<dbReference type="EMBL" id="GBEZ01016337">
    <property type="protein sequence ID" value="JAC69901.1"/>
    <property type="molecule type" value="Transcribed_RNA"/>
</dbReference>
<protein>
    <submittedName>
        <fullName evidence="9">Phosphoenolpyruvate carboxylase kinase</fullName>
    </submittedName>
</protein>
<proteinExistence type="predicted"/>
<dbReference type="Pfam" id="PF00069">
    <property type="entry name" value="Pkinase"/>
    <property type="match status" value="1"/>
</dbReference>
<name>A0A061RHA4_9CHLO</name>
<feature type="region of interest" description="Disordered" evidence="7">
    <location>
        <begin position="14"/>
        <end position="59"/>
    </location>
</feature>
<dbReference type="GO" id="GO:0005524">
    <property type="term" value="F:ATP binding"/>
    <property type="evidence" value="ECO:0007669"/>
    <property type="project" value="UniProtKB-KW"/>
</dbReference>
<feature type="compositionally biased region" description="Acidic residues" evidence="7">
    <location>
        <begin position="19"/>
        <end position="28"/>
    </location>
</feature>
<accession>A0A061RHA4</accession>
<dbReference type="InterPro" id="IPR030616">
    <property type="entry name" value="Aur-like"/>
</dbReference>
<dbReference type="AlphaFoldDB" id="A0A061RHA4"/>
<keyword evidence="1" id="KW-0723">Serine/threonine-protein kinase</keyword>
<feature type="compositionally biased region" description="Basic and acidic residues" evidence="7">
    <location>
        <begin position="45"/>
        <end position="59"/>
    </location>
</feature>
<organism evidence="9">
    <name type="scientific">Tetraselmis sp. GSL018</name>
    <dbReference type="NCBI Taxonomy" id="582737"/>
    <lineage>
        <taxon>Eukaryota</taxon>
        <taxon>Viridiplantae</taxon>
        <taxon>Chlorophyta</taxon>
        <taxon>core chlorophytes</taxon>
        <taxon>Chlorodendrophyceae</taxon>
        <taxon>Chlorodendrales</taxon>
        <taxon>Chlorodendraceae</taxon>
        <taxon>Tetraselmis</taxon>
    </lineage>
</organism>
<dbReference type="SMART" id="SM00220">
    <property type="entry name" value="S_TKc"/>
    <property type="match status" value="1"/>
</dbReference>
<evidence type="ECO:0000259" key="8">
    <source>
        <dbReference type="PROSITE" id="PS50011"/>
    </source>
</evidence>
<evidence type="ECO:0000256" key="3">
    <source>
        <dbReference type="ARBA" id="ARBA00022741"/>
    </source>
</evidence>
<dbReference type="GO" id="GO:0004674">
    <property type="term" value="F:protein serine/threonine kinase activity"/>
    <property type="evidence" value="ECO:0007669"/>
    <property type="project" value="UniProtKB-KW"/>
</dbReference>
<keyword evidence="3" id="KW-0547">Nucleotide-binding</keyword>
<reference evidence="9" key="1">
    <citation type="submission" date="2014-05" db="EMBL/GenBank/DDBJ databases">
        <title>The transcriptome of the halophilic microalga Tetraselmis sp. GSL018 isolated from the Great Salt Lake, Utah.</title>
        <authorList>
            <person name="Jinkerson R.E."/>
            <person name="D'Adamo S."/>
            <person name="Posewitz M.C."/>
        </authorList>
    </citation>
    <scope>NUCLEOTIDE SEQUENCE</scope>
    <source>
        <strain evidence="9">GSL018</strain>
    </source>
</reference>
<keyword evidence="4 9" id="KW-0418">Kinase</keyword>
<evidence type="ECO:0000256" key="1">
    <source>
        <dbReference type="ARBA" id="ARBA00022527"/>
    </source>
</evidence>
<evidence type="ECO:0000256" key="6">
    <source>
        <dbReference type="PIRSR" id="PIRSR630616-1"/>
    </source>
</evidence>
<keyword evidence="2" id="KW-0808">Transferase</keyword>
<evidence type="ECO:0000313" key="9">
    <source>
        <dbReference type="EMBL" id="JAC69901.1"/>
    </source>
</evidence>
<dbReference type="InterPro" id="IPR000719">
    <property type="entry name" value="Prot_kinase_dom"/>
</dbReference>
<sequence>MNFFNLLRFRRKISKDDTEQASESDSDDEHMGPAPPSNEPVMEGRVPESRGGEVTRRRRAFDMADEEHGQGRARSGWLEQRSDNGMFVVPTVGKPGHLLSPERFKDVAEWHKAHGWQLISGVQISTGKPILAKVYDRSALVPSKEVQIQCEQKIMAKVTPISGVLRYYNAQMDEQHICLLFAQDLRPSLKSYVSVHGGHLAEEITVRRIATPLFLVLAELHRLGVIHRDIVPDNILYSDSEPLVLTNFTNAIDTNPNTDENSGLPNFRVGTLEYMAPEVVDKPTAEEVFHEVVFKGMAEEELPMYDMKADVFSAGILLFGLVTGFLPWNPESAKDLQTMHSDVQELVDASCQAVSSSGRDFIKMCLTLDPVKRPSASVLLDHPWLRQHLGPAREEFLRFRSPSRDSDRTNFKEREQGRRSLSMPHMKVLHDSPMPKTNSFLDPPNMVHEISEPSSVTKYSECPVEKRVLEHNSFL</sequence>
<dbReference type="InterPro" id="IPR011009">
    <property type="entry name" value="Kinase-like_dom_sf"/>
</dbReference>
<feature type="compositionally biased region" description="Basic and acidic residues" evidence="7">
    <location>
        <begin position="403"/>
        <end position="418"/>
    </location>
</feature>
<gene>
    <name evidence="9" type="ORF">TSPGSL018_5289</name>
</gene>
<keyword evidence="5" id="KW-0067">ATP-binding</keyword>
<evidence type="ECO:0000256" key="7">
    <source>
        <dbReference type="SAM" id="MobiDB-lite"/>
    </source>
</evidence>
<evidence type="ECO:0000256" key="2">
    <source>
        <dbReference type="ARBA" id="ARBA00022679"/>
    </source>
</evidence>